<keyword evidence="11" id="KW-1185">Reference proteome</keyword>
<evidence type="ECO:0000256" key="4">
    <source>
        <dbReference type="ARBA" id="ARBA00022679"/>
    </source>
</evidence>
<keyword evidence="9" id="KW-0961">Cell wall biogenesis/degradation</keyword>
<proteinExistence type="inferred from homology"/>
<sequence length="651" mass="76013">MENPMNSVSYSKLGLTKKPITRQSLLLVLICAIALLSIGTVLVYSRYDFLQELASPSRSTEQHEQTIHQHQMDHKDKKTIIFPNNFEVKDKELADFYVNNLELALDPQDLIYRNRFTHKVPNDVPYKPYDVELFDAGVARSNLGECLQLSSKIQVEASPAYNKNADLPKILRRFMEEDSPYYREVKDFFPELAQQLAEGTIEEHWYHLIGSSVWLKQYGVHLMISRIMYTDSDQGLGVISLSYLQVFDRNWNELDNVELIVRNEDGSYRPFAYPQFAPIPMYHNVKRKYGQFYGIEDPRIQMVINQNGEEEPIIIFNSFHRKIKEAVFEKDYEAHIRYDKYRSIFLGWLWRTQMGKVNLEELPDATLKHREYIKIKEMVRPNNDRKGIEKNWALFLNYDERREQGYDSNVYFIYQFKDTKILKCSMYDDEHCKWEFETNEHTGSGKFHGGTELININQLLDEYDYSGLESIKERIPAGRQIWIGFARAVLKDCGCGTHLYRPNLIILMKDNEKYKFAYASPFIDFGIEALEWWIGKGLCTAKNLIIPNGISSWTIEKDSEGGLMDYMSFTITRRDATIDLVHLRGMLNSLLFSNANPRLLNQEQHGFKTNTNLDCALTKSDEFCKIYGEGIKVKEKLAAKEKEEAAKHKQD</sequence>
<evidence type="ECO:0000256" key="1">
    <source>
        <dbReference type="ARBA" id="ARBA00004606"/>
    </source>
</evidence>
<name>A0A367YFP0_9ASCO</name>
<dbReference type="AlphaFoldDB" id="A0A367YFP0"/>
<dbReference type="GO" id="GO:0000030">
    <property type="term" value="F:mannosyltransferase activity"/>
    <property type="evidence" value="ECO:0007669"/>
    <property type="project" value="InterPro"/>
</dbReference>
<reference evidence="10 11" key="1">
    <citation type="submission" date="2018-06" db="EMBL/GenBank/DDBJ databases">
        <title>Whole genome sequencing of Candida tropicalis (genome annotated by CSBL at Korea University).</title>
        <authorList>
            <person name="Ahn J."/>
        </authorList>
    </citation>
    <scope>NUCLEOTIDE SEQUENCE [LARGE SCALE GENOMIC DNA]</scope>
    <source>
        <strain evidence="10 11">ATCC 20962</strain>
    </source>
</reference>
<keyword evidence="3 10" id="KW-0328">Glycosyltransferase</keyword>
<accession>A0A367YFP0</accession>
<evidence type="ECO:0000256" key="3">
    <source>
        <dbReference type="ARBA" id="ARBA00022676"/>
    </source>
</evidence>
<keyword evidence="8" id="KW-0472">Membrane</keyword>
<dbReference type="GO" id="GO:0071555">
    <property type="term" value="P:cell wall organization"/>
    <property type="evidence" value="ECO:0007669"/>
    <property type="project" value="UniProtKB-KW"/>
</dbReference>
<keyword evidence="5" id="KW-0812">Transmembrane</keyword>
<keyword evidence="6" id="KW-0735">Signal-anchor</keyword>
<dbReference type="STRING" id="5486.A0A367YFP0"/>
<gene>
    <name evidence="10" type="primary">BMT1_1</name>
    <name evidence="10" type="ORF">Cantr_00411</name>
</gene>
<evidence type="ECO:0000256" key="9">
    <source>
        <dbReference type="ARBA" id="ARBA00023316"/>
    </source>
</evidence>
<dbReference type="Pfam" id="PF12141">
    <property type="entry name" value="BMT"/>
    <property type="match status" value="1"/>
</dbReference>
<protein>
    <submittedName>
        <fullName evidence="10">Beta-mannosyltransferase 1</fullName>
    </submittedName>
</protein>
<evidence type="ECO:0000313" key="10">
    <source>
        <dbReference type="EMBL" id="RCK64429.1"/>
    </source>
</evidence>
<organism evidence="10 11">
    <name type="scientific">Candida viswanathii</name>
    <dbReference type="NCBI Taxonomy" id="5486"/>
    <lineage>
        <taxon>Eukaryota</taxon>
        <taxon>Fungi</taxon>
        <taxon>Dikarya</taxon>
        <taxon>Ascomycota</taxon>
        <taxon>Saccharomycotina</taxon>
        <taxon>Pichiomycetes</taxon>
        <taxon>Debaryomycetaceae</taxon>
        <taxon>Candida/Lodderomyces clade</taxon>
        <taxon>Candida</taxon>
    </lineage>
</organism>
<evidence type="ECO:0000256" key="7">
    <source>
        <dbReference type="ARBA" id="ARBA00022989"/>
    </source>
</evidence>
<evidence type="ECO:0000313" key="11">
    <source>
        <dbReference type="Proteomes" id="UP000253472"/>
    </source>
</evidence>
<dbReference type="EMBL" id="QLNQ01000022">
    <property type="protein sequence ID" value="RCK64429.1"/>
    <property type="molecule type" value="Genomic_DNA"/>
</dbReference>
<dbReference type="OrthoDB" id="3631276at2759"/>
<evidence type="ECO:0000256" key="8">
    <source>
        <dbReference type="ARBA" id="ARBA00023136"/>
    </source>
</evidence>
<dbReference type="InterPro" id="IPR021988">
    <property type="entry name" value="BMT1"/>
</dbReference>
<dbReference type="GO" id="GO:0016020">
    <property type="term" value="C:membrane"/>
    <property type="evidence" value="ECO:0007669"/>
    <property type="project" value="UniProtKB-SubCell"/>
</dbReference>
<keyword evidence="7" id="KW-1133">Transmembrane helix</keyword>
<comment type="subcellular location">
    <subcellularLocation>
        <location evidence="1">Membrane</location>
        <topology evidence="1">Single-pass type II membrane protein</topology>
    </subcellularLocation>
</comment>
<comment type="caution">
    <text evidence="10">The sequence shown here is derived from an EMBL/GenBank/DDBJ whole genome shotgun (WGS) entry which is preliminary data.</text>
</comment>
<evidence type="ECO:0000256" key="6">
    <source>
        <dbReference type="ARBA" id="ARBA00022968"/>
    </source>
</evidence>
<keyword evidence="4 10" id="KW-0808">Transferase</keyword>
<evidence type="ECO:0000256" key="2">
    <source>
        <dbReference type="ARBA" id="ARBA00009486"/>
    </source>
</evidence>
<dbReference type="Proteomes" id="UP000253472">
    <property type="component" value="Unassembled WGS sequence"/>
</dbReference>
<evidence type="ECO:0000256" key="5">
    <source>
        <dbReference type="ARBA" id="ARBA00022692"/>
    </source>
</evidence>
<comment type="similarity">
    <text evidence="2">Belongs to the BMT family.</text>
</comment>